<dbReference type="Proteomes" id="UP001143304">
    <property type="component" value="Unassembled WGS sequence"/>
</dbReference>
<protein>
    <submittedName>
        <fullName evidence="3">HIT family protein</fullName>
    </submittedName>
</protein>
<feature type="domain" description="HIT" evidence="2">
    <location>
        <begin position="37"/>
        <end position="104"/>
    </location>
</feature>
<reference evidence="3" key="1">
    <citation type="submission" date="2019-02" db="EMBL/GenBank/DDBJ databases">
        <authorList>
            <person name="Li S.-H."/>
        </authorList>
    </citation>
    <scope>NUCLEOTIDE SEQUENCE</scope>
    <source>
        <strain evidence="3">IMCC11814</strain>
    </source>
</reference>
<dbReference type="Gene3D" id="3.30.428.10">
    <property type="entry name" value="HIT-like"/>
    <property type="match status" value="1"/>
</dbReference>
<evidence type="ECO:0000313" key="4">
    <source>
        <dbReference type="Proteomes" id="UP001143304"/>
    </source>
</evidence>
<dbReference type="EMBL" id="SHNO01000001">
    <property type="protein sequence ID" value="MCX2978091.1"/>
    <property type="molecule type" value="Genomic_DNA"/>
</dbReference>
<keyword evidence="4" id="KW-1185">Reference proteome</keyword>
<evidence type="ECO:0000313" key="3">
    <source>
        <dbReference type="EMBL" id="MCX2978091.1"/>
    </source>
</evidence>
<comment type="caution">
    <text evidence="1">Lacks conserved residue(s) required for the propagation of feature annotation.</text>
</comment>
<accession>A0ABT3T8D7</accession>
<dbReference type="InterPro" id="IPR036265">
    <property type="entry name" value="HIT-like_sf"/>
</dbReference>
<evidence type="ECO:0000259" key="2">
    <source>
        <dbReference type="PROSITE" id="PS51084"/>
    </source>
</evidence>
<name>A0ABT3T8D7_9GAMM</name>
<dbReference type="SUPFAM" id="SSF54197">
    <property type="entry name" value="HIT-like"/>
    <property type="match status" value="1"/>
</dbReference>
<dbReference type="InterPro" id="IPR011146">
    <property type="entry name" value="HIT-like"/>
</dbReference>
<dbReference type="PROSITE" id="PS51084">
    <property type="entry name" value="HIT_2"/>
    <property type="match status" value="1"/>
</dbReference>
<dbReference type="RefSeq" id="WP_279249793.1">
    <property type="nucleotide sequence ID" value="NZ_SHNO01000001.1"/>
</dbReference>
<organism evidence="3 4">
    <name type="scientific">Candidatus Marimicrobium litorale</name>
    <dbReference type="NCBI Taxonomy" id="2518991"/>
    <lineage>
        <taxon>Bacteria</taxon>
        <taxon>Pseudomonadati</taxon>
        <taxon>Pseudomonadota</taxon>
        <taxon>Gammaproteobacteria</taxon>
        <taxon>Cellvibrionales</taxon>
        <taxon>Halieaceae</taxon>
        <taxon>Marimicrobium</taxon>
    </lineage>
</organism>
<sequence length="143" mass="15918">MLDFALPEQLLKDCHYLGSLRATEVLLNRNAALPWFILVPRTALQDVLDLPEAELRGVMTECVGVSAFIKQKLGYPKVNFAGLGNVVPDMHLHIIGRREGDPCWPQPVWGNLSEGGPYALHTLREWQRGLVEHLGLNSATLPD</sequence>
<proteinExistence type="predicted"/>
<evidence type="ECO:0000256" key="1">
    <source>
        <dbReference type="PROSITE-ProRule" id="PRU00464"/>
    </source>
</evidence>
<gene>
    <name evidence="3" type="ORF">EYC82_12060</name>
</gene>
<comment type="caution">
    <text evidence="3">The sequence shown here is derived from an EMBL/GenBank/DDBJ whole genome shotgun (WGS) entry which is preliminary data.</text>
</comment>
<dbReference type="Pfam" id="PF01230">
    <property type="entry name" value="HIT"/>
    <property type="match status" value="1"/>
</dbReference>